<sequence length="239" mass="27232">MNKEELVELITKEVMARLKEMLSSKECFTDKKKVLILEKAEDLCPVLSGALRDNNYLVDSIDNMEALECYEGIVLQNISPKELANLANGIGGSVKETVFTDVILRGKKVFAMKKGLEYQNFGTTANKQFFNLFKTYEEKLKSYGVVYVGLKELLSEIDGAKYEVEEKVSKLKDNMEEKAYRETNEVEFVDLTKKKLISEVELRNIYKNGINKVLVSKKSIVTPLAMDYARVSKVQIIKQ</sequence>
<dbReference type="RefSeq" id="WP_021282035.1">
    <property type="nucleotide sequence ID" value="NZ_JAGGLL010000013.1"/>
</dbReference>
<gene>
    <name evidence="1" type="ORF">J2Z44_001977</name>
</gene>
<reference evidence="1 2" key="1">
    <citation type="submission" date="2021-03" db="EMBL/GenBank/DDBJ databases">
        <title>Genomic Encyclopedia of Type Strains, Phase IV (KMG-IV): sequencing the most valuable type-strain genomes for metagenomic binning, comparative biology and taxonomic classification.</title>
        <authorList>
            <person name="Goeker M."/>
        </authorList>
    </citation>
    <scope>NUCLEOTIDE SEQUENCE [LARGE SCALE GENOMIC DNA]</scope>
    <source>
        <strain evidence="1 2">DSM 28650</strain>
    </source>
</reference>
<proteinExistence type="predicted"/>
<organism evidence="1 2">
    <name type="scientific">Clostridium punense</name>
    <dbReference type="NCBI Taxonomy" id="1054297"/>
    <lineage>
        <taxon>Bacteria</taxon>
        <taxon>Bacillati</taxon>
        <taxon>Bacillota</taxon>
        <taxon>Clostridia</taxon>
        <taxon>Eubacteriales</taxon>
        <taxon>Clostridiaceae</taxon>
        <taxon>Clostridium</taxon>
    </lineage>
</organism>
<dbReference type="InterPro" id="IPR013372">
    <property type="entry name" value="Eut_put"/>
</dbReference>
<dbReference type="Proteomes" id="UP001519308">
    <property type="component" value="Unassembled WGS sequence"/>
</dbReference>
<evidence type="ECO:0000313" key="1">
    <source>
        <dbReference type="EMBL" id="MBP2022176.1"/>
    </source>
</evidence>
<dbReference type="PIRSF" id="PIRSF034981">
    <property type="entry name" value="Eut_put"/>
    <property type="match status" value="1"/>
</dbReference>
<protein>
    <submittedName>
        <fullName evidence="1">Ethanolamine utilization protein</fullName>
    </submittedName>
</protein>
<accession>A0ABS4K4J0</accession>
<comment type="caution">
    <text evidence="1">The sequence shown here is derived from an EMBL/GenBank/DDBJ whole genome shotgun (WGS) entry which is preliminary data.</text>
</comment>
<name>A0ABS4K4J0_9CLOT</name>
<evidence type="ECO:0000313" key="2">
    <source>
        <dbReference type="Proteomes" id="UP001519308"/>
    </source>
</evidence>
<dbReference type="EMBL" id="JAGGLL010000013">
    <property type="protein sequence ID" value="MBP2022176.1"/>
    <property type="molecule type" value="Genomic_DNA"/>
</dbReference>
<keyword evidence="2" id="KW-1185">Reference proteome</keyword>